<feature type="transmembrane region" description="Helical" evidence="1">
    <location>
        <begin position="173"/>
        <end position="192"/>
    </location>
</feature>
<gene>
    <name evidence="2" type="ORF">O0S10_05405</name>
</gene>
<organism evidence="2 3">
    <name type="scientific">Methanocorpusculum petauri</name>
    <dbReference type="NCBI Taxonomy" id="3002863"/>
    <lineage>
        <taxon>Archaea</taxon>
        <taxon>Methanobacteriati</taxon>
        <taxon>Methanobacteriota</taxon>
        <taxon>Stenosarchaea group</taxon>
        <taxon>Methanomicrobia</taxon>
        <taxon>Methanomicrobiales</taxon>
        <taxon>Methanocorpusculaceae</taxon>
        <taxon>Methanocorpusculum</taxon>
    </lineage>
</organism>
<dbReference type="InterPro" id="IPR025699">
    <property type="entry name" value="ABC2_memb-like"/>
</dbReference>
<dbReference type="Pfam" id="PF13346">
    <property type="entry name" value="ABC2_membrane_5"/>
    <property type="match status" value="1"/>
</dbReference>
<feature type="transmembrane region" description="Helical" evidence="1">
    <location>
        <begin position="12"/>
        <end position="31"/>
    </location>
</feature>
<proteinExistence type="predicted"/>
<keyword evidence="1" id="KW-1133">Transmembrane helix</keyword>
<evidence type="ECO:0000313" key="3">
    <source>
        <dbReference type="Proteomes" id="UP001141422"/>
    </source>
</evidence>
<feature type="transmembrane region" description="Helical" evidence="1">
    <location>
        <begin position="148"/>
        <end position="167"/>
    </location>
</feature>
<evidence type="ECO:0000313" key="2">
    <source>
        <dbReference type="EMBL" id="MCZ0860667.1"/>
    </source>
</evidence>
<feature type="transmembrane region" description="Helical" evidence="1">
    <location>
        <begin position="118"/>
        <end position="141"/>
    </location>
</feature>
<evidence type="ECO:0000256" key="1">
    <source>
        <dbReference type="SAM" id="Phobius"/>
    </source>
</evidence>
<dbReference type="EMBL" id="JAPTGB010000010">
    <property type="protein sequence ID" value="MCZ0860667.1"/>
    <property type="molecule type" value="Genomic_DNA"/>
</dbReference>
<name>A0ABT4IHF2_9EURY</name>
<keyword evidence="1" id="KW-0812">Transmembrane</keyword>
<keyword evidence="3" id="KW-1185">Reference proteome</keyword>
<dbReference type="Proteomes" id="UP001141422">
    <property type="component" value="Unassembled WGS sequence"/>
</dbReference>
<sequence>MNGLLLKDWIYLRPAIGMMAVVIVVCMVLFVPWGVSSVAFLVATAMVLLLPVNAMALDTSSRWERYALALPLSRREILAARYVFSCLCLGAAALVCGAAAVGSVVFLNGYDLLGVSPLVWWTGCVGAALLMLDLMLAVYFVYRMNVGILLFLVLCFAPIAAVYWRHLLISEMLGVWAGIFAVLGLSGLWVSWRVALRAFERWDVS</sequence>
<dbReference type="RefSeq" id="WP_268924878.1">
    <property type="nucleotide sequence ID" value="NZ_JAPTGB010000010.1"/>
</dbReference>
<feature type="transmembrane region" description="Helical" evidence="1">
    <location>
        <begin position="37"/>
        <end position="57"/>
    </location>
</feature>
<feature type="transmembrane region" description="Helical" evidence="1">
    <location>
        <begin position="78"/>
        <end position="106"/>
    </location>
</feature>
<reference evidence="2" key="1">
    <citation type="submission" date="2022-12" db="EMBL/GenBank/DDBJ databases">
        <title>Isolation and characterisation of novel Methanocorpusculum spp. from native Australian herbivores indicates the genus is ancestrally host-associated.</title>
        <authorList>
            <person name="Volmer J.G."/>
            <person name="Soo R.M."/>
            <person name="Evans P.N."/>
            <person name="Hoedt E.C."/>
            <person name="Astorga Alsina A.L."/>
            <person name="Woodcroft B.J."/>
            <person name="Tyson G.W."/>
            <person name="Hugenholtz P."/>
            <person name="Morrison M."/>
        </authorList>
    </citation>
    <scope>NUCLEOTIDE SEQUENCE</scope>
    <source>
        <strain evidence="2">MG</strain>
    </source>
</reference>
<accession>A0ABT4IHF2</accession>
<comment type="caution">
    <text evidence="2">The sequence shown here is derived from an EMBL/GenBank/DDBJ whole genome shotgun (WGS) entry which is preliminary data.</text>
</comment>
<protein>
    <submittedName>
        <fullName evidence="2">ABC-2 transporter permease</fullName>
    </submittedName>
</protein>
<keyword evidence="1" id="KW-0472">Membrane</keyword>